<dbReference type="RefSeq" id="WP_072906470.1">
    <property type="nucleotide sequence ID" value="NZ_FQZT01000003.1"/>
</dbReference>
<dbReference type="OrthoDB" id="5456009at2"/>
<keyword evidence="3" id="KW-0489">Methyltransferase</keyword>
<sequence>MIQDATDQQIKNILELFPLAGKTVLEIGCGKGRVTRDLAKFAAKVVAWDPDATAIETAKSKVRGKNVEFFHNPEGIPPLKEESIDLVVYTLSLHHVPSDKMQNSLLQAGSLLKPGGVILVLEPADGGSFNEAKSRFNVGSGDEGPLKAAALQAMQHLPGWTLNAPRQFSTEFLFEDENDFFSSKLPKFFTLPVETQKEIRAFLQQHSNQRGIVLTSERSLYQLQPEKAEN</sequence>
<dbReference type="CDD" id="cd02440">
    <property type="entry name" value="AdoMet_MTases"/>
    <property type="match status" value="1"/>
</dbReference>
<accession>A0A1M6EYY0</accession>
<evidence type="ECO:0000313" key="3">
    <source>
        <dbReference type="EMBL" id="SHI90632.1"/>
    </source>
</evidence>
<dbReference type="GO" id="GO:0008168">
    <property type="term" value="F:methyltransferase activity"/>
    <property type="evidence" value="ECO:0007669"/>
    <property type="project" value="UniProtKB-KW"/>
</dbReference>
<dbReference type="STRING" id="1122189.SAMN02745165_01090"/>
<feature type="domain" description="Methyltransferase" evidence="2">
    <location>
        <begin position="24"/>
        <end position="116"/>
    </location>
</feature>
<dbReference type="PANTHER" id="PTHR43861">
    <property type="entry name" value="TRANS-ACONITATE 2-METHYLTRANSFERASE-RELATED"/>
    <property type="match status" value="1"/>
</dbReference>
<proteinExistence type="predicted"/>
<organism evidence="3 4">
    <name type="scientific">Malonomonas rubra DSM 5091</name>
    <dbReference type="NCBI Taxonomy" id="1122189"/>
    <lineage>
        <taxon>Bacteria</taxon>
        <taxon>Pseudomonadati</taxon>
        <taxon>Thermodesulfobacteriota</taxon>
        <taxon>Desulfuromonadia</taxon>
        <taxon>Desulfuromonadales</taxon>
        <taxon>Geopsychrobacteraceae</taxon>
        <taxon>Malonomonas</taxon>
    </lineage>
</organism>
<gene>
    <name evidence="3" type="ORF">SAMN02745165_01090</name>
</gene>
<dbReference type="GO" id="GO:0032259">
    <property type="term" value="P:methylation"/>
    <property type="evidence" value="ECO:0007669"/>
    <property type="project" value="UniProtKB-KW"/>
</dbReference>
<reference evidence="3 4" key="1">
    <citation type="submission" date="2016-11" db="EMBL/GenBank/DDBJ databases">
        <authorList>
            <person name="Jaros S."/>
            <person name="Januszkiewicz K."/>
            <person name="Wedrychowicz H."/>
        </authorList>
    </citation>
    <scope>NUCLEOTIDE SEQUENCE [LARGE SCALE GENOMIC DNA]</scope>
    <source>
        <strain evidence="3 4">DSM 5091</strain>
    </source>
</reference>
<dbReference type="Proteomes" id="UP000184171">
    <property type="component" value="Unassembled WGS sequence"/>
</dbReference>
<protein>
    <submittedName>
        <fullName evidence="3">Methyltransferase domain-containing protein</fullName>
    </submittedName>
</protein>
<evidence type="ECO:0000259" key="2">
    <source>
        <dbReference type="Pfam" id="PF13649"/>
    </source>
</evidence>
<dbReference type="InterPro" id="IPR041698">
    <property type="entry name" value="Methyltransf_25"/>
</dbReference>
<dbReference type="Gene3D" id="3.40.50.150">
    <property type="entry name" value="Vaccinia Virus protein VP39"/>
    <property type="match status" value="1"/>
</dbReference>
<keyword evidence="4" id="KW-1185">Reference proteome</keyword>
<dbReference type="Pfam" id="PF13649">
    <property type="entry name" value="Methyltransf_25"/>
    <property type="match status" value="1"/>
</dbReference>
<evidence type="ECO:0000256" key="1">
    <source>
        <dbReference type="ARBA" id="ARBA00022679"/>
    </source>
</evidence>
<keyword evidence="1 3" id="KW-0808">Transferase</keyword>
<dbReference type="EMBL" id="FQZT01000003">
    <property type="protein sequence ID" value="SHI90632.1"/>
    <property type="molecule type" value="Genomic_DNA"/>
</dbReference>
<dbReference type="InterPro" id="IPR029063">
    <property type="entry name" value="SAM-dependent_MTases_sf"/>
</dbReference>
<name>A0A1M6EYY0_MALRU</name>
<dbReference type="AlphaFoldDB" id="A0A1M6EYY0"/>
<evidence type="ECO:0000313" key="4">
    <source>
        <dbReference type="Proteomes" id="UP000184171"/>
    </source>
</evidence>
<dbReference type="PANTHER" id="PTHR43861:SF3">
    <property type="entry name" value="PUTATIVE (AFU_ORTHOLOGUE AFUA_2G14390)-RELATED"/>
    <property type="match status" value="1"/>
</dbReference>
<dbReference type="SUPFAM" id="SSF53335">
    <property type="entry name" value="S-adenosyl-L-methionine-dependent methyltransferases"/>
    <property type="match status" value="1"/>
</dbReference>